<sequence length="201" mass="21952">MGPQHLQAGERVPVDRHGEARRSPHLRADGSRAIVYGTTRPDRPDTKLAVAHVNQGDAAFSVGPILRETNVLRGPVEEAMFLVSPRGEGVLEKAEELRFFHGYCAWEREQLSDEIRAGYWTVAACSPTVIQEATVGLWEEISGLMGPTRVCPVDGWGRNHGERTGLNTITLVVHAIKDECSPLVYAQVPANAGNTRPGPKL</sequence>
<proteinExistence type="predicted"/>
<feature type="region of interest" description="Disordered" evidence="1">
    <location>
        <begin position="1"/>
        <end position="29"/>
    </location>
</feature>
<dbReference type="EMBL" id="PNBA02000051">
    <property type="protein sequence ID" value="KAG6384574.1"/>
    <property type="molecule type" value="Genomic_DNA"/>
</dbReference>
<evidence type="ECO:0000256" key="1">
    <source>
        <dbReference type="SAM" id="MobiDB-lite"/>
    </source>
</evidence>
<feature type="compositionally biased region" description="Basic and acidic residues" evidence="1">
    <location>
        <begin position="12"/>
        <end position="29"/>
    </location>
</feature>
<name>A0A8X8VY75_SALSN</name>
<dbReference type="SUPFAM" id="SSF143456">
    <property type="entry name" value="VC0467-like"/>
    <property type="match status" value="1"/>
</dbReference>
<dbReference type="Proteomes" id="UP000298416">
    <property type="component" value="Unassembled WGS sequence"/>
</dbReference>
<gene>
    <name evidence="2" type="ORF">SASPL_155610</name>
</gene>
<dbReference type="PANTHER" id="PTHR31984">
    <property type="entry name" value="TRANSPORTER, PUTATIVE (DUF179)-RELATED"/>
    <property type="match status" value="1"/>
</dbReference>
<evidence type="ECO:0000313" key="3">
    <source>
        <dbReference type="Proteomes" id="UP000298416"/>
    </source>
</evidence>
<accession>A0A8X8VY75</accession>
<evidence type="ECO:0000313" key="2">
    <source>
        <dbReference type="EMBL" id="KAG6384574.1"/>
    </source>
</evidence>
<reference evidence="2" key="2">
    <citation type="submission" date="2020-08" db="EMBL/GenBank/DDBJ databases">
        <title>Plant Genome Project.</title>
        <authorList>
            <person name="Zhang R.-G."/>
        </authorList>
    </citation>
    <scope>NUCLEOTIDE SEQUENCE</scope>
    <source>
        <strain evidence="2">Huo1</strain>
        <tissue evidence="2">Leaf</tissue>
    </source>
</reference>
<reference evidence="2" key="1">
    <citation type="submission" date="2018-01" db="EMBL/GenBank/DDBJ databases">
        <authorList>
            <person name="Mao J.F."/>
        </authorList>
    </citation>
    <scope>NUCLEOTIDE SEQUENCE</scope>
    <source>
        <strain evidence="2">Huo1</strain>
        <tissue evidence="2">Leaf</tissue>
    </source>
</reference>
<keyword evidence="3" id="KW-1185">Reference proteome</keyword>
<dbReference type="PANTHER" id="PTHR31984:SF1">
    <property type="entry name" value="OS10G0330400 PROTEIN"/>
    <property type="match status" value="1"/>
</dbReference>
<organism evidence="2">
    <name type="scientific">Salvia splendens</name>
    <name type="common">Scarlet sage</name>
    <dbReference type="NCBI Taxonomy" id="180675"/>
    <lineage>
        <taxon>Eukaryota</taxon>
        <taxon>Viridiplantae</taxon>
        <taxon>Streptophyta</taxon>
        <taxon>Embryophyta</taxon>
        <taxon>Tracheophyta</taxon>
        <taxon>Spermatophyta</taxon>
        <taxon>Magnoliopsida</taxon>
        <taxon>eudicotyledons</taxon>
        <taxon>Gunneridae</taxon>
        <taxon>Pentapetalae</taxon>
        <taxon>asterids</taxon>
        <taxon>lamiids</taxon>
        <taxon>Lamiales</taxon>
        <taxon>Lamiaceae</taxon>
        <taxon>Nepetoideae</taxon>
        <taxon>Mentheae</taxon>
        <taxon>Salviinae</taxon>
        <taxon>Salvia</taxon>
        <taxon>Salvia subgen. Calosphace</taxon>
        <taxon>core Calosphace</taxon>
    </lineage>
</organism>
<dbReference type="InterPro" id="IPR003774">
    <property type="entry name" value="AlgH-like"/>
</dbReference>
<dbReference type="Gene3D" id="3.40.1740.10">
    <property type="entry name" value="VC0467-like"/>
    <property type="match status" value="1"/>
</dbReference>
<protein>
    <submittedName>
        <fullName evidence="2">Uncharacterized protein</fullName>
    </submittedName>
</protein>
<comment type="caution">
    <text evidence="2">The sequence shown here is derived from an EMBL/GenBank/DDBJ whole genome shotgun (WGS) entry which is preliminary data.</text>
</comment>
<dbReference type="Pfam" id="PF02622">
    <property type="entry name" value="DUF179"/>
    <property type="match status" value="1"/>
</dbReference>
<dbReference type="AlphaFoldDB" id="A0A8X8VY75"/>